<evidence type="ECO:0000313" key="4">
    <source>
        <dbReference type="EMBL" id="PVY60977.1"/>
    </source>
</evidence>
<dbReference type="EMBL" id="QEKO01000005">
    <property type="protein sequence ID" value="PVY60977.1"/>
    <property type="molecule type" value="Genomic_DNA"/>
</dbReference>
<sequence>MIHTLSTRQKLWAASMATVFIAGCGGSSGSDDPPTTGDVTISHGASSASAMAHSSQQAAAAIPAATDVVQDHAPLPDGVNAMQVEFRDSAGQLLYGPIEVEAAPQVTIQGVPLNASSLTVDYLRNGGYALASDDEDIVWNDAVSSVSPVPAGVAPSTTQWNSGIDAQGNARFTVAVEGGTAQSFLTKGVGYSPAPIGFSNKNGPSFGDVFWDTPGGFLDFENVWKRDLEVIRGHGFNAVRTYSLIANFINDDGTIPDQAAINSPDSLLVREHKKFLDEAWNNGVDPIYVIVGIPMPEVIFDKNYFDNTANAKEIEYWDNNFTATVTQMQNHPAVLGFTIFNEIGGGADRYADNAAKAQHFWGQVQNYAERAKRIAPDKLVGWAYFDDPQFASKTLDYRRQYAKAIDFYGINAFQVEQLATTLDPWKQSAQSDTARPILLTEYGLPTTVRDGGGDLPPIRSTEASIKKTAEVVGKVIPQAFKHPVVAGMFYFEWSDEWWKQGGGSDIKQEGGARVDYFPQQHWDEEGFGLYSIALGDRSAEQVYADAAWKKGSNVQVDKLTPKTELLDVLKDIYKNAEQIREAALSQP</sequence>
<reference evidence="4 5" key="1">
    <citation type="submission" date="2018-04" db="EMBL/GenBank/DDBJ databases">
        <title>Genomic Encyclopedia of Type Strains, Phase IV (KMG-IV): sequencing the most valuable type-strain genomes for metagenomic binning, comparative biology and taxonomic classification.</title>
        <authorList>
            <person name="Goeker M."/>
        </authorList>
    </citation>
    <scope>NUCLEOTIDE SEQUENCE [LARGE SCALE GENOMIC DNA]</scope>
    <source>
        <strain evidence="4 5">DSM 10065</strain>
    </source>
</reference>
<dbReference type="GO" id="GO:0042124">
    <property type="term" value="F:1,3-beta-glucanosyltransferase activity"/>
    <property type="evidence" value="ECO:0007669"/>
    <property type="project" value="TreeGrafter"/>
</dbReference>
<keyword evidence="1" id="KW-0732">Signal</keyword>
<name>A0A2U1CIY1_9BURK</name>
<dbReference type="PANTHER" id="PTHR31468">
    <property type="entry name" value="1,3-BETA-GLUCANOSYLTRANSFERASE GAS1"/>
    <property type="match status" value="1"/>
</dbReference>
<evidence type="ECO:0000256" key="1">
    <source>
        <dbReference type="ARBA" id="ARBA00022729"/>
    </source>
</evidence>
<comment type="caution">
    <text evidence="4">The sequence shown here is derived from an EMBL/GenBank/DDBJ whole genome shotgun (WGS) entry which is preliminary data.</text>
</comment>
<dbReference type="GO" id="GO:0005886">
    <property type="term" value="C:plasma membrane"/>
    <property type="evidence" value="ECO:0007669"/>
    <property type="project" value="TreeGrafter"/>
</dbReference>
<organism evidence="4 5">
    <name type="scientific">Pusillimonas noertemannii</name>
    <dbReference type="NCBI Taxonomy" id="305977"/>
    <lineage>
        <taxon>Bacteria</taxon>
        <taxon>Pseudomonadati</taxon>
        <taxon>Pseudomonadota</taxon>
        <taxon>Betaproteobacteria</taxon>
        <taxon>Burkholderiales</taxon>
        <taxon>Alcaligenaceae</taxon>
        <taxon>Pusillimonas</taxon>
    </lineage>
</organism>
<dbReference type="GO" id="GO:0034411">
    <property type="term" value="P:cell wall (1-&gt;3)-beta-D-glucan biosynthetic process"/>
    <property type="evidence" value="ECO:0007669"/>
    <property type="project" value="TreeGrafter"/>
</dbReference>
<evidence type="ECO:0000313" key="5">
    <source>
        <dbReference type="Proteomes" id="UP000246145"/>
    </source>
</evidence>
<dbReference type="PANTHER" id="PTHR31468:SF2">
    <property type="entry name" value="1,3-BETA-GLUCANOSYLTRANSFERASE GAS1"/>
    <property type="match status" value="1"/>
</dbReference>
<accession>A0A2U1CIY1</accession>
<keyword evidence="2" id="KW-1015">Disulfide bond</keyword>
<proteinExistence type="predicted"/>
<dbReference type="AlphaFoldDB" id="A0A2U1CIY1"/>
<evidence type="ECO:0000256" key="2">
    <source>
        <dbReference type="ARBA" id="ARBA00023157"/>
    </source>
</evidence>
<protein>
    <submittedName>
        <fullName evidence="4">Uncharacterized protein</fullName>
    </submittedName>
</protein>
<dbReference type="SUPFAM" id="SSF51445">
    <property type="entry name" value="(Trans)glycosidases"/>
    <property type="match status" value="1"/>
</dbReference>
<dbReference type="Gene3D" id="3.20.20.80">
    <property type="entry name" value="Glycosidases"/>
    <property type="match status" value="1"/>
</dbReference>
<dbReference type="Proteomes" id="UP000246145">
    <property type="component" value="Unassembled WGS sequence"/>
</dbReference>
<dbReference type="InterPro" id="IPR017853">
    <property type="entry name" value="GH"/>
</dbReference>
<dbReference type="InterPro" id="IPR004886">
    <property type="entry name" value="Glucanosyltransferase"/>
</dbReference>
<gene>
    <name evidence="4" type="ORF">C7440_3139</name>
</gene>
<keyword evidence="3" id="KW-0325">Glycoprotein</keyword>
<evidence type="ECO:0000256" key="3">
    <source>
        <dbReference type="ARBA" id="ARBA00023180"/>
    </source>
</evidence>
<keyword evidence="5" id="KW-1185">Reference proteome</keyword>